<evidence type="ECO:0000256" key="3">
    <source>
        <dbReference type="ARBA" id="ARBA00022723"/>
    </source>
</evidence>
<dbReference type="GO" id="GO:0051213">
    <property type="term" value="F:dioxygenase activity"/>
    <property type="evidence" value="ECO:0007669"/>
    <property type="project" value="UniProtKB-KW"/>
</dbReference>
<gene>
    <name evidence="8" type="ORF">MTR66_00945</name>
</gene>
<dbReference type="PRINTS" id="PR00090">
    <property type="entry name" value="RNGDIOXGNASE"/>
</dbReference>
<dbReference type="RefSeq" id="WP_243917109.1">
    <property type="nucleotide sequence ID" value="NZ_JALHLG010000001.1"/>
</dbReference>
<evidence type="ECO:0000256" key="6">
    <source>
        <dbReference type="ARBA" id="ARBA00023014"/>
    </source>
</evidence>
<dbReference type="InterPro" id="IPR017941">
    <property type="entry name" value="Rieske_2Fe-2S"/>
</dbReference>
<protein>
    <submittedName>
        <fullName evidence="8">Aromatic ring-hydroxylating dioxygenase subunit alpha</fullName>
    </submittedName>
</protein>
<dbReference type="InterPro" id="IPR001663">
    <property type="entry name" value="Rng_hydr_dOase-A"/>
</dbReference>
<comment type="cofactor">
    <cofactor evidence="1">
        <name>Fe cation</name>
        <dbReference type="ChEBI" id="CHEBI:24875"/>
    </cofactor>
</comment>
<comment type="caution">
    <text evidence="8">The sequence shown here is derived from an EMBL/GenBank/DDBJ whole genome shotgun (WGS) entry which is preliminary data.</text>
</comment>
<dbReference type="Gene3D" id="2.102.10.10">
    <property type="entry name" value="Rieske [2Fe-2S] iron-sulphur domain"/>
    <property type="match status" value="1"/>
</dbReference>
<dbReference type="PANTHER" id="PTHR43756">
    <property type="entry name" value="CHOLINE MONOOXYGENASE, CHLOROPLASTIC"/>
    <property type="match status" value="1"/>
</dbReference>
<dbReference type="Proteomes" id="UP001202281">
    <property type="component" value="Unassembled WGS sequence"/>
</dbReference>
<evidence type="ECO:0000256" key="5">
    <source>
        <dbReference type="ARBA" id="ARBA00023004"/>
    </source>
</evidence>
<keyword evidence="4" id="KW-0560">Oxidoreductase</keyword>
<accession>A0ABT0BK10</accession>
<organism evidence="8 9">
    <name type="scientific">Novosphingobium beihaiensis</name>
    <dbReference type="NCBI Taxonomy" id="2930389"/>
    <lineage>
        <taxon>Bacteria</taxon>
        <taxon>Pseudomonadati</taxon>
        <taxon>Pseudomonadota</taxon>
        <taxon>Alphaproteobacteria</taxon>
        <taxon>Sphingomonadales</taxon>
        <taxon>Sphingomonadaceae</taxon>
        <taxon>Novosphingobium</taxon>
    </lineage>
</organism>
<keyword evidence="9" id="KW-1185">Reference proteome</keyword>
<evidence type="ECO:0000313" key="9">
    <source>
        <dbReference type="Proteomes" id="UP001202281"/>
    </source>
</evidence>
<dbReference type="InterPro" id="IPR036922">
    <property type="entry name" value="Rieske_2Fe-2S_sf"/>
</dbReference>
<dbReference type="SUPFAM" id="SSF55961">
    <property type="entry name" value="Bet v1-like"/>
    <property type="match status" value="1"/>
</dbReference>
<dbReference type="Gene3D" id="3.90.380.10">
    <property type="entry name" value="Naphthalene 1,2-dioxygenase Alpha Subunit, Chain A, domain 1"/>
    <property type="match status" value="1"/>
</dbReference>
<dbReference type="Pfam" id="PF00848">
    <property type="entry name" value="Ring_hydroxyl_A"/>
    <property type="match status" value="1"/>
</dbReference>
<evidence type="ECO:0000259" key="7">
    <source>
        <dbReference type="PROSITE" id="PS51296"/>
    </source>
</evidence>
<keyword evidence="2" id="KW-0001">2Fe-2S</keyword>
<sequence>MQDEKPGRLVDEGPRIADIDFTGYRMRVPTDRYRSRAYAEREREALWLRVWQVAGRCDDIPEAGDWLEYRLFDQSWIVVRGRDGAIRGFVNACRHRGNAFCQGRGHAARFTCPYHNWSYGLDGKLLAVARPDFDGSLEDFVGAKEDLGLIPMPVATFAGFVFLNPDRDAAPLADFLGEARELLAPYHIEEMIPCGLNVRESIGCNWKVVMDAFQEGYHIQGVHPELVAAMDESRERYRFCGDHSVATAPFGASNLGASSLADQIAAIHGLPATFPAVADCLPRFDELVESCRRPDGTMPPAPEIPLRALLQQAMRESWQAKGLDVGGLTGNQLSDNHFWILFPNLFLTIHAGEGTLIMAFPSEDGDPNRCTWHVQTLQWVPPDRRAALRTPLTTVPEGEHFAYFLALEQDYEQMQHQQRGLRNMAQPFLTLTRQEVRLAHYHASIASWVEGPGAH</sequence>
<dbReference type="SUPFAM" id="SSF50022">
    <property type="entry name" value="ISP domain"/>
    <property type="match status" value="1"/>
</dbReference>
<proteinExistence type="predicted"/>
<keyword evidence="5" id="KW-0408">Iron</keyword>
<dbReference type="PROSITE" id="PS51296">
    <property type="entry name" value="RIESKE"/>
    <property type="match status" value="1"/>
</dbReference>
<keyword evidence="3" id="KW-0479">Metal-binding</keyword>
<evidence type="ECO:0000256" key="4">
    <source>
        <dbReference type="ARBA" id="ARBA00023002"/>
    </source>
</evidence>
<dbReference type="PANTHER" id="PTHR43756:SF5">
    <property type="entry name" value="CHOLINE MONOOXYGENASE, CHLOROPLASTIC"/>
    <property type="match status" value="1"/>
</dbReference>
<evidence type="ECO:0000256" key="2">
    <source>
        <dbReference type="ARBA" id="ARBA00022714"/>
    </source>
</evidence>
<feature type="domain" description="Rieske" evidence="7">
    <location>
        <begin position="51"/>
        <end position="163"/>
    </location>
</feature>
<name>A0ABT0BK10_9SPHN</name>
<reference evidence="8 9" key="1">
    <citation type="submission" date="2022-04" db="EMBL/GenBank/DDBJ databases">
        <title>Identification of a novel bacterium isolated from mangrove sediments.</title>
        <authorList>
            <person name="Pan X."/>
        </authorList>
    </citation>
    <scope>NUCLEOTIDE SEQUENCE [LARGE SCALE GENOMIC DNA]</scope>
    <source>
        <strain evidence="8 9">B2638</strain>
    </source>
</reference>
<keyword evidence="6" id="KW-0411">Iron-sulfur</keyword>
<dbReference type="CDD" id="cd03469">
    <property type="entry name" value="Rieske_RO_Alpha_N"/>
    <property type="match status" value="1"/>
</dbReference>
<dbReference type="EMBL" id="JALHLG010000001">
    <property type="protein sequence ID" value="MCJ2185377.1"/>
    <property type="molecule type" value="Genomic_DNA"/>
</dbReference>
<dbReference type="Pfam" id="PF00355">
    <property type="entry name" value="Rieske"/>
    <property type="match status" value="1"/>
</dbReference>
<dbReference type="InterPro" id="IPR015879">
    <property type="entry name" value="Ring_hydroxy_dOase_asu_C_dom"/>
</dbReference>
<evidence type="ECO:0000256" key="1">
    <source>
        <dbReference type="ARBA" id="ARBA00001962"/>
    </source>
</evidence>
<keyword evidence="8" id="KW-0223">Dioxygenase</keyword>
<evidence type="ECO:0000313" key="8">
    <source>
        <dbReference type="EMBL" id="MCJ2185377.1"/>
    </source>
</evidence>